<dbReference type="SFLD" id="SFLDS00029">
    <property type="entry name" value="Radical_SAM"/>
    <property type="match status" value="1"/>
</dbReference>
<dbReference type="SFLD" id="SFLDG01065">
    <property type="entry name" value="anaerobic_coproporphyrinogen-I"/>
    <property type="match status" value="1"/>
</dbReference>
<comment type="catalytic activity">
    <reaction evidence="13 14">
        <text>coproporphyrinogen III + 2 S-adenosyl-L-methionine = protoporphyrinogen IX + 2 5'-deoxyadenosine + 2 L-methionine + 2 CO2</text>
        <dbReference type="Rhea" id="RHEA:15425"/>
        <dbReference type="ChEBI" id="CHEBI:16526"/>
        <dbReference type="ChEBI" id="CHEBI:17319"/>
        <dbReference type="ChEBI" id="CHEBI:57307"/>
        <dbReference type="ChEBI" id="CHEBI:57309"/>
        <dbReference type="ChEBI" id="CHEBI:57844"/>
        <dbReference type="ChEBI" id="CHEBI:59789"/>
        <dbReference type="EC" id="1.3.98.3"/>
    </reaction>
</comment>
<dbReference type="SMART" id="SM00729">
    <property type="entry name" value="Elp3"/>
    <property type="match status" value="1"/>
</dbReference>
<evidence type="ECO:0000313" key="19">
    <source>
        <dbReference type="Proteomes" id="UP001185092"/>
    </source>
</evidence>
<dbReference type="GO" id="GO:0005737">
    <property type="term" value="C:cytoplasm"/>
    <property type="evidence" value="ECO:0007669"/>
    <property type="project" value="UniProtKB-SubCell"/>
</dbReference>
<feature type="binding site" evidence="16">
    <location>
        <position position="66"/>
    </location>
    <ligand>
        <name>[4Fe-4S] cluster</name>
        <dbReference type="ChEBI" id="CHEBI:49883"/>
        <note>4Fe-4S-S-AdoMet</note>
    </ligand>
</feature>
<sequence>MDTNKLIKKYNIPAPRYTSYPTVPFWQQEQIASNDWFEAVKKTFDISNDTEGVSLYLHMPFCEKLCTYCGCNKRITVNHRVEEPYIEALMKEWDTYLKVFGSKPNIKEVHIGGGTPTFFSPENYMKLFGYIQSTSNYMEGFDFSFEGHPNNTTYEHLKAFKELGFTRVSYGVQDFDLKVQQTINRIQPYENVKRATEDARSLGFTSVNFDLVYGLPFQSIEVIENTIRKVSELMPDRIAFYSYAHVPWVSPGQRAYTEADLPSDDYKRALYERGKSMLLELGYEEIGMDHFALDGDKLLQAHKDRTIHRNFMGYTTNNTELLVGLGCSSISDAKIAYAQNIKKVEDYQKAIEADSHALTKGHLLNDSDLLLKQAILDLICKEELVLTNEIKSTLTDDDWNKLKDFQAEEVLAIHDDKVSMTEMGMTFIRNVCMVFDQRLKDSQRERGNLFSKSI</sequence>
<dbReference type="InterPro" id="IPR013785">
    <property type="entry name" value="Aldolase_TIM"/>
</dbReference>
<evidence type="ECO:0000256" key="15">
    <source>
        <dbReference type="PIRSR" id="PIRSR000167-1"/>
    </source>
</evidence>
<feature type="binding site" evidence="15">
    <location>
        <begin position="114"/>
        <end position="115"/>
    </location>
    <ligand>
        <name>S-adenosyl-L-methionine</name>
        <dbReference type="ChEBI" id="CHEBI:59789"/>
        <label>2</label>
    </ligand>
</feature>
<dbReference type="InterPro" id="IPR007197">
    <property type="entry name" value="rSAM"/>
</dbReference>
<evidence type="ECO:0000256" key="2">
    <source>
        <dbReference type="ARBA" id="ARBA00004785"/>
    </source>
</evidence>
<evidence type="ECO:0000256" key="14">
    <source>
        <dbReference type="PIRNR" id="PIRNR000167"/>
    </source>
</evidence>
<dbReference type="SUPFAM" id="SSF102114">
    <property type="entry name" value="Radical SAM enzymes"/>
    <property type="match status" value="1"/>
</dbReference>
<keyword evidence="9 14" id="KW-0560">Oxidoreductase</keyword>
<dbReference type="PANTHER" id="PTHR13932:SF6">
    <property type="entry name" value="OXYGEN-INDEPENDENT COPROPORPHYRINOGEN III OXIDASE"/>
    <property type="match status" value="1"/>
</dbReference>
<dbReference type="AlphaFoldDB" id="A0AAE3XRZ1"/>
<evidence type="ECO:0000256" key="8">
    <source>
        <dbReference type="ARBA" id="ARBA00022723"/>
    </source>
</evidence>
<feature type="binding site" evidence="15">
    <location>
        <position position="330"/>
    </location>
    <ligand>
        <name>S-adenosyl-L-methionine</name>
        <dbReference type="ChEBI" id="CHEBI:59789"/>
        <label>1</label>
    </ligand>
</feature>
<dbReference type="Proteomes" id="UP001185092">
    <property type="component" value="Unassembled WGS sequence"/>
</dbReference>
<dbReference type="InterPro" id="IPR058240">
    <property type="entry name" value="rSAM_sf"/>
</dbReference>
<evidence type="ECO:0000256" key="7">
    <source>
        <dbReference type="ARBA" id="ARBA00022691"/>
    </source>
</evidence>
<feature type="binding site" evidence="15">
    <location>
        <position position="56"/>
    </location>
    <ligand>
        <name>S-adenosyl-L-methionine</name>
        <dbReference type="ChEBI" id="CHEBI:59789"/>
        <label>1</label>
    </ligand>
</feature>
<comment type="pathway">
    <text evidence="2 14">Porphyrin-containing compound metabolism; protoporphyrin-IX biosynthesis; protoporphyrinogen-IX from coproporphyrinogen-III (AdoMet route): step 1/1.</text>
</comment>
<evidence type="ECO:0000256" key="11">
    <source>
        <dbReference type="ARBA" id="ARBA00023014"/>
    </source>
</evidence>
<comment type="subcellular location">
    <subcellularLocation>
        <location evidence="1 14">Cytoplasm</location>
    </subcellularLocation>
</comment>
<feature type="binding site" evidence="15">
    <location>
        <position position="146"/>
    </location>
    <ligand>
        <name>S-adenosyl-L-methionine</name>
        <dbReference type="ChEBI" id="CHEBI:59789"/>
        <label>1</label>
    </ligand>
</feature>
<evidence type="ECO:0000256" key="1">
    <source>
        <dbReference type="ARBA" id="ARBA00004496"/>
    </source>
</evidence>
<feature type="domain" description="Radical SAM core" evidence="17">
    <location>
        <begin position="47"/>
        <end position="284"/>
    </location>
</feature>
<keyword evidence="11 14" id="KW-0411">Iron-sulfur</keyword>
<feature type="binding site" evidence="15">
    <location>
        <position position="210"/>
    </location>
    <ligand>
        <name>S-adenosyl-L-methionine</name>
        <dbReference type="ChEBI" id="CHEBI:59789"/>
        <label>2</label>
    </ligand>
</feature>
<keyword evidence="10 14" id="KW-0408">Iron</keyword>
<evidence type="ECO:0000256" key="5">
    <source>
        <dbReference type="ARBA" id="ARBA00022485"/>
    </source>
</evidence>
<keyword evidence="5 14" id="KW-0004">4Fe-4S</keyword>
<feature type="binding site" evidence="15">
    <location>
        <begin position="68"/>
        <end position="70"/>
    </location>
    <ligand>
        <name>S-adenosyl-L-methionine</name>
        <dbReference type="ChEBI" id="CHEBI:59789"/>
        <label>2</label>
    </ligand>
</feature>
<dbReference type="InterPro" id="IPR004558">
    <property type="entry name" value="Coprogen_oxidase_HemN"/>
</dbReference>
<feature type="binding site" evidence="15">
    <location>
        <position position="113"/>
    </location>
    <ligand>
        <name>S-adenosyl-L-methionine</name>
        <dbReference type="ChEBI" id="CHEBI:59789"/>
        <label>1</label>
    </ligand>
</feature>
<dbReference type="InterPro" id="IPR034505">
    <property type="entry name" value="Coproporphyrinogen-III_oxidase"/>
</dbReference>
<dbReference type="PANTHER" id="PTHR13932">
    <property type="entry name" value="COPROPORPHYRINIGEN III OXIDASE"/>
    <property type="match status" value="1"/>
</dbReference>
<comment type="cofactor">
    <cofactor evidence="14 16">
        <name>[4Fe-4S] cluster</name>
        <dbReference type="ChEBI" id="CHEBI:49883"/>
    </cofactor>
    <text evidence="14 16">Binds 1 [4Fe-4S] cluster. The cluster is coordinated with 3 cysteines and an exchangeable S-adenosyl-L-methionine.</text>
</comment>
<comment type="subunit">
    <text evidence="4">Monomer.</text>
</comment>
<dbReference type="SFLD" id="SFLDG01082">
    <property type="entry name" value="B12-binding_domain_containing"/>
    <property type="match status" value="1"/>
</dbReference>
<evidence type="ECO:0000256" key="10">
    <source>
        <dbReference type="ARBA" id="ARBA00023004"/>
    </source>
</evidence>
<name>A0AAE3XRZ1_9BACT</name>
<evidence type="ECO:0000256" key="4">
    <source>
        <dbReference type="ARBA" id="ARBA00011245"/>
    </source>
</evidence>
<dbReference type="PIRSF" id="PIRSF000167">
    <property type="entry name" value="HemN"/>
    <property type="match status" value="1"/>
</dbReference>
<keyword evidence="12 14" id="KW-0627">Porphyrin biosynthesis</keyword>
<reference evidence="18" key="1">
    <citation type="submission" date="2023-07" db="EMBL/GenBank/DDBJ databases">
        <title>Genomic Encyclopedia of Type Strains, Phase IV (KMG-IV): sequencing the most valuable type-strain genomes for metagenomic binning, comparative biology and taxonomic classification.</title>
        <authorList>
            <person name="Goeker M."/>
        </authorList>
    </citation>
    <scope>NUCLEOTIDE SEQUENCE</scope>
    <source>
        <strain evidence="18">DSM 26174</strain>
    </source>
</reference>
<dbReference type="Gene3D" id="3.20.20.70">
    <property type="entry name" value="Aldolase class I"/>
    <property type="match status" value="1"/>
</dbReference>
<proteinExistence type="inferred from homology"/>
<dbReference type="PROSITE" id="PS51918">
    <property type="entry name" value="RADICAL_SAM"/>
    <property type="match status" value="1"/>
</dbReference>
<dbReference type="GO" id="GO:0006782">
    <property type="term" value="P:protoporphyrinogen IX biosynthetic process"/>
    <property type="evidence" value="ECO:0007669"/>
    <property type="project" value="TreeGrafter"/>
</dbReference>
<dbReference type="GO" id="GO:0004109">
    <property type="term" value="F:coproporphyrinogen oxidase activity"/>
    <property type="evidence" value="ECO:0007669"/>
    <property type="project" value="InterPro"/>
</dbReference>
<dbReference type="CDD" id="cd01335">
    <property type="entry name" value="Radical_SAM"/>
    <property type="match status" value="1"/>
</dbReference>
<feature type="binding site" evidence="15">
    <location>
        <position position="244"/>
    </location>
    <ligand>
        <name>S-adenosyl-L-methionine</name>
        <dbReference type="ChEBI" id="CHEBI:59789"/>
        <label>2</label>
    </ligand>
</feature>
<evidence type="ECO:0000259" key="17">
    <source>
        <dbReference type="PROSITE" id="PS51918"/>
    </source>
</evidence>
<feature type="binding site" evidence="15">
    <location>
        <position position="173"/>
    </location>
    <ligand>
        <name>S-adenosyl-L-methionine</name>
        <dbReference type="ChEBI" id="CHEBI:59789"/>
        <label>2</label>
    </ligand>
</feature>
<accession>A0AAE3XRZ1</accession>
<dbReference type="Gene3D" id="1.10.10.920">
    <property type="match status" value="1"/>
</dbReference>
<feature type="binding site" evidence="15">
    <location>
        <position position="185"/>
    </location>
    <ligand>
        <name>S-adenosyl-L-methionine</name>
        <dbReference type="ChEBI" id="CHEBI:59789"/>
        <label>2</label>
    </ligand>
</feature>
<keyword evidence="7 14" id="KW-0949">S-adenosyl-L-methionine</keyword>
<feature type="binding site" evidence="16">
    <location>
        <position position="62"/>
    </location>
    <ligand>
        <name>[4Fe-4S] cluster</name>
        <dbReference type="ChEBI" id="CHEBI:49883"/>
        <note>4Fe-4S-S-AdoMet</note>
    </ligand>
</feature>
<keyword evidence="19" id="KW-1185">Reference proteome</keyword>
<evidence type="ECO:0000256" key="3">
    <source>
        <dbReference type="ARBA" id="ARBA00005493"/>
    </source>
</evidence>
<dbReference type="InterPro" id="IPR006638">
    <property type="entry name" value="Elp3/MiaA/NifB-like_rSAM"/>
</dbReference>
<protein>
    <recommendedName>
        <fullName evidence="14">Coproporphyrinogen-III oxidase</fullName>
        <ecNumber evidence="14">1.3.98.3</ecNumber>
    </recommendedName>
</protein>
<dbReference type="GO" id="GO:0051989">
    <property type="term" value="F:coproporphyrinogen dehydrogenase activity"/>
    <property type="evidence" value="ECO:0007669"/>
    <property type="project" value="UniProtKB-EC"/>
</dbReference>
<dbReference type="RefSeq" id="WP_309940270.1">
    <property type="nucleotide sequence ID" value="NZ_AP025305.1"/>
</dbReference>
<keyword evidence="6 14" id="KW-0963">Cytoplasm</keyword>
<dbReference type="GO" id="GO:0051539">
    <property type="term" value="F:4 iron, 4 sulfur cluster binding"/>
    <property type="evidence" value="ECO:0007669"/>
    <property type="project" value="UniProtKB-KW"/>
</dbReference>
<comment type="caution">
    <text evidence="18">The sequence shown here is derived from an EMBL/GenBank/DDBJ whole genome shotgun (WGS) entry which is preliminary data.</text>
</comment>
<dbReference type="EC" id="1.3.98.3" evidence="14"/>
<evidence type="ECO:0000256" key="9">
    <source>
        <dbReference type="ARBA" id="ARBA00023002"/>
    </source>
</evidence>
<gene>
    <name evidence="18" type="ORF">HNQ88_003430</name>
</gene>
<evidence type="ECO:0000256" key="12">
    <source>
        <dbReference type="ARBA" id="ARBA00023244"/>
    </source>
</evidence>
<evidence type="ECO:0000313" key="18">
    <source>
        <dbReference type="EMBL" id="MDR6240364.1"/>
    </source>
</evidence>
<organism evidence="18 19">
    <name type="scientific">Aureibacter tunicatorum</name>
    <dbReference type="NCBI Taxonomy" id="866807"/>
    <lineage>
        <taxon>Bacteria</taxon>
        <taxon>Pseudomonadati</taxon>
        <taxon>Bacteroidota</taxon>
        <taxon>Cytophagia</taxon>
        <taxon>Cytophagales</taxon>
        <taxon>Persicobacteraceae</taxon>
        <taxon>Aureibacter</taxon>
    </lineage>
</organism>
<feature type="binding site" evidence="16">
    <location>
        <position position="69"/>
    </location>
    <ligand>
        <name>[4Fe-4S] cluster</name>
        <dbReference type="ChEBI" id="CHEBI:49883"/>
        <note>4Fe-4S-S-AdoMet</note>
    </ligand>
</feature>
<dbReference type="EMBL" id="JAVDQD010000004">
    <property type="protein sequence ID" value="MDR6240364.1"/>
    <property type="molecule type" value="Genomic_DNA"/>
</dbReference>
<comment type="similarity">
    <text evidence="3 14">Belongs to the anaerobic coproporphyrinogen-III oxidase family.</text>
</comment>
<keyword evidence="8 14" id="KW-0479">Metal-binding</keyword>
<dbReference type="Pfam" id="PF04055">
    <property type="entry name" value="Radical_SAM"/>
    <property type="match status" value="1"/>
</dbReference>
<evidence type="ECO:0000256" key="6">
    <source>
        <dbReference type="ARBA" id="ARBA00022490"/>
    </source>
</evidence>
<evidence type="ECO:0000256" key="16">
    <source>
        <dbReference type="PIRSR" id="PIRSR000167-2"/>
    </source>
</evidence>
<evidence type="ECO:0000256" key="13">
    <source>
        <dbReference type="ARBA" id="ARBA00048321"/>
    </source>
</evidence>
<dbReference type="GO" id="GO:0046872">
    <property type="term" value="F:metal ion binding"/>
    <property type="evidence" value="ECO:0007669"/>
    <property type="project" value="UniProtKB-KW"/>
</dbReference>
<dbReference type="NCBIfam" id="TIGR00538">
    <property type="entry name" value="hemN"/>
    <property type="match status" value="1"/>
</dbReference>